<dbReference type="Proteomes" id="UP000067683">
    <property type="component" value="Chromosome"/>
</dbReference>
<evidence type="ECO:0000313" key="1">
    <source>
        <dbReference type="EMBL" id="ALS76950.1"/>
    </source>
</evidence>
<gene>
    <name evidence="1" type="ORF">AUC31_02090</name>
</gene>
<dbReference type="KEGG" id="prt:AUC31_02090"/>
<evidence type="ECO:0000313" key="2">
    <source>
        <dbReference type="Proteomes" id="UP000067683"/>
    </source>
</evidence>
<accession>A0A0U2QCJ4</accession>
<dbReference type="OrthoDB" id="2923196at2"/>
<protein>
    <submittedName>
        <fullName evidence="1">Uncharacterized protein</fullName>
    </submittedName>
</protein>
<reference evidence="1" key="1">
    <citation type="submission" date="2016-01" db="EMBL/GenBank/DDBJ databases">
        <title>Complete genome of Planococcus rifietoensis type strain M8.</title>
        <authorList>
            <person name="See-Too W.S."/>
        </authorList>
    </citation>
    <scope>NUCLEOTIDE SEQUENCE [LARGE SCALE GENOMIC DNA]</scope>
    <source>
        <strain evidence="1">M8</strain>
    </source>
</reference>
<proteinExistence type="predicted"/>
<dbReference type="AlphaFoldDB" id="A0A0U2QCJ4"/>
<keyword evidence="2" id="KW-1185">Reference proteome</keyword>
<sequence length="119" mass="13827">MDNKKLTEFTLIDIIERHIKFTKVNTLYDKEEYDGAYDKGQLSAFAELLIDAKEMREIEFVDKYRVKITTLGNHFDQLTIDDKSSTDDKTEIERLSGYNNAIVAILTCIDPLHEFDLES</sequence>
<name>A0A0U2QCJ4_9BACL</name>
<dbReference type="EMBL" id="CP013659">
    <property type="protein sequence ID" value="ALS76950.1"/>
    <property type="molecule type" value="Genomic_DNA"/>
</dbReference>
<organism evidence="1 2">
    <name type="scientific">Planococcus rifietoensis</name>
    <dbReference type="NCBI Taxonomy" id="200991"/>
    <lineage>
        <taxon>Bacteria</taxon>
        <taxon>Bacillati</taxon>
        <taxon>Bacillota</taxon>
        <taxon>Bacilli</taxon>
        <taxon>Bacillales</taxon>
        <taxon>Caryophanaceae</taxon>
        <taxon>Planococcus</taxon>
    </lineage>
</organism>